<sequence length="107" mass="12150">MDPKMQKDLKIKTGVLKRYLQEVEYYRKEVQKQTDKVNTLKAEESDQYNVKKAIEVLQENQQMVTLSTQNAKKAANELKSMADILSSATEQKALADELLGKAESLSV</sequence>
<comment type="similarity">
    <text evidence="2 6">Belongs to the TBCA family.</text>
</comment>
<evidence type="ECO:0000256" key="7">
    <source>
        <dbReference type="SAM" id="Coils"/>
    </source>
</evidence>
<evidence type="ECO:0000313" key="8">
    <source>
        <dbReference type="EMBL" id="KAL3078241.1"/>
    </source>
</evidence>
<dbReference type="Pfam" id="PF02970">
    <property type="entry name" value="TBCA"/>
    <property type="match status" value="1"/>
</dbReference>
<dbReference type="SUPFAM" id="SSF46988">
    <property type="entry name" value="Tubulin chaperone cofactor A"/>
    <property type="match status" value="1"/>
</dbReference>
<evidence type="ECO:0000256" key="4">
    <source>
        <dbReference type="ARBA" id="ARBA00023186"/>
    </source>
</evidence>
<proteinExistence type="inferred from homology"/>
<comment type="caution">
    <text evidence="8">The sequence shown here is derived from an EMBL/GenBank/DDBJ whole genome shotgun (WGS) entry which is preliminary data.</text>
</comment>
<dbReference type="Gene3D" id="1.20.58.90">
    <property type="match status" value="1"/>
</dbReference>
<organism evidence="8 9">
    <name type="scientific">Heterodera schachtii</name>
    <name type="common">Sugarbeet cyst nematode worm</name>
    <name type="synonym">Tylenchus schachtii</name>
    <dbReference type="NCBI Taxonomy" id="97005"/>
    <lineage>
        <taxon>Eukaryota</taxon>
        <taxon>Metazoa</taxon>
        <taxon>Ecdysozoa</taxon>
        <taxon>Nematoda</taxon>
        <taxon>Chromadorea</taxon>
        <taxon>Rhabditida</taxon>
        <taxon>Tylenchina</taxon>
        <taxon>Tylenchomorpha</taxon>
        <taxon>Tylenchoidea</taxon>
        <taxon>Heteroderidae</taxon>
        <taxon>Heteroderinae</taxon>
        <taxon>Heterodera</taxon>
    </lineage>
</organism>
<evidence type="ECO:0000256" key="3">
    <source>
        <dbReference type="ARBA" id="ARBA00015002"/>
    </source>
</evidence>
<keyword evidence="4 6" id="KW-0143">Chaperone</keyword>
<comment type="subcellular location">
    <subcellularLocation>
        <location evidence="6">Cytoplasm</location>
        <location evidence="6">Cytoskeleton</location>
    </subcellularLocation>
</comment>
<evidence type="ECO:0000256" key="1">
    <source>
        <dbReference type="ARBA" id="ARBA00003046"/>
    </source>
</evidence>
<gene>
    <name evidence="8" type="ORF">niasHS_012128</name>
</gene>
<comment type="subunit">
    <text evidence="5 6">Supercomplex made of cofactors A to E. Cofactors A and D function by capturing and stabilizing tubulin in a quasi-native conformation. Cofactor E binds to the cofactor D-tubulin complex; interaction with cofactor C then causes the release of tubulin polypeptides that are committed to the native state.</text>
</comment>
<comment type="function">
    <text evidence="1">Tubulin-folding protein; involved in the early step of the tubulin folding pathway.</text>
</comment>
<keyword evidence="6" id="KW-0206">Cytoskeleton</keyword>
<dbReference type="Proteomes" id="UP001620645">
    <property type="component" value="Unassembled WGS sequence"/>
</dbReference>
<reference evidence="8 9" key="1">
    <citation type="submission" date="2024-10" db="EMBL/GenBank/DDBJ databases">
        <authorList>
            <person name="Kim D."/>
        </authorList>
    </citation>
    <scope>NUCLEOTIDE SEQUENCE [LARGE SCALE GENOMIC DNA]</scope>
    <source>
        <strain evidence="8">Taebaek</strain>
    </source>
</reference>
<name>A0ABD2IGI8_HETSC</name>
<evidence type="ECO:0000256" key="2">
    <source>
        <dbReference type="ARBA" id="ARBA00006806"/>
    </source>
</evidence>
<dbReference type="GO" id="GO:0007021">
    <property type="term" value="P:tubulin complex assembly"/>
    <property type="evidence" value="ECO:0007669"/>
    <property type="project" value="UniProtKB-UniRule"/>
</dbReference>
<protein>
    <recommendedName>
        <fullName evidence="3 6">Tubulin-specific chaperone A</fullName>
    </recommendedName>
</protein>
<accession>A0ABD2IGI8</accession>
<dbReference type="InterPro" id="IPR004226">
    <property type="entry name" value="TBCA"/>
</dbReference>
<dbReference type="GO" id="GO:0007023">
    <property type="term" value="P:post-chaperonin tubulin folding pathway"/>
    <property type="evidence" value="ECO:0007669"/>
    <property type="project" value="UniProtKB-UniRule"/>
</dbReference>
<dbReference type="PANTHER" id="PTHR21500:SF0">
    <property type="entry name" value="TUBULIN-SPECIFIC CHAPERONE A"/>
    <property type="match status" value="1"/>
</dbReference>
<dbReference type="EMBL" id="JBICCN010000315">
    <property type="protein sequence ID" value="KAL3078241.1"/>
    <property type="molecule type" value="Genomic_DNA"/>
</dbReference>
<dbReference type="PANTHER" id="PTHR21500">
    <property type="entry name" value="TUBULIN-SPECIFIC CHAPERONE A"/>
    <property type="match status" value="1"/>
</dbReference>
<dbReference type="AlphaFoldDB" id="A0ABD2IGI8"/>
<evidence type="ECO:0000256" key="5">
    <source>
        <dbReference type="ARBA" id="ARBA00026055"/>
    </source>
</evidence>
<dbReference type="InterPro" id="IPR036126">
    <property type="entry name" value="TBCA_sf"/>
</dbReference>
<evidence type="ECO:0000313" key="9">
    <source>
        <dbReference type="Proteomes" id="UP001620645"/>
    </source>
</evidence>
<keyword evidence="9" id="KW-1185">Reference proteome</keyword>
<keyword evidence="7" id="KW-0175">Coiled coil</keyword>
<feature type="coiled-coil region" evidence="7">
    <location>
        <begin position="16"/>
        <end position="43"/>
    </location>
</feature>
<dbReference type="GO" id="GO:0005874">
    <property type="term" value="C:microtubule"/>
    <property type="evidence" value="ECO:0007669"/>
    <property type="project" value="UniProtKB-KW"/>
</dbReference>
<evidence type="ECO:0000256" key="6">
    <source>
        <dbReference type="RuleBase" id="RU364030"/>
    </source>
</evidence>
<keyword evidence="6" id="KW-0493">Microtubule</keyword>
<keyword evidence="6" id="KW-0963">Cytoplasm</keyword>